<reference evidence="5 6" key="1">
    <citation type="submission" date="2024-10" db="EMBL/GenBank/DDBJ databases">
        <title>The Natural Products Discovery Center: Release of the First 8490 Sequenced Strains for Exploring Actinobacteria Biosynthetic Diversity.</title>
        <authorList>
            <person name="Kalkreuter E."/>
            <person name="Kautsar S.A."/>
            <person name="Yang D."/>
            <person name="Bader C.D."/>
            <person name="Teijaro C.N."/>
            <person name="Fluegel L."/>
            <person name="Davis C.M."/>
            <person name="Simpson J.R."/>
            <person name="Lauterbach L."/>
            <person name="Steele A.D."/>
            <person name="Gui C."/>
            <person name="Meng S."/>
            <person name="Li G."/>
            <person name="Viehrig K."/>
            <person name="Ye F."/>
            <person name="Su P."/>
            <person name="Kiefer A.F."/>
            <person name="Nichols A."/>
            <person name="Cepeda A.J."/>
            <person name="Yan W."/>
            <person name="Fan B."/>
            <person name="Jiang Y."/>
            <person name="Adhikari A."/>
            <person name="Zheng C.-J."/>
            <person name="Schuster L."/>
            <person name="Cowan T.M."/>
            <person name="Smanski M.J."/>
            <person name="Chevrette M.G."/>
            <person name="De Carvalho L.P.S."/>
            <person name="Shen B."/>
        </authorList>
    </citation>
    <scope>NUCLEOTIDE SEQUENCE [LARGE SCALE GENOMIC DNA]</scope>
    <source>
        <strain evidence="5 6">NPDC017990</strain>
    </source>
</reference>
<dbReference type="EMBL" id="JBIRGQ010000003">
    <property type="protein sequence ID" value="MFH8547272.1"/>
    <property type="molecule type" value="Genomic_DNA"/>
</dbReference>
<dbReference type="Proteomes" id="UP001610818">
    <property type="component" value="Unassembled WGS sequence"/>
</dbReference>
<dbReference type="Gene3D" id="3.30.450.40">
    <property type="match status" value="1"/>
</dbReference>
<organism evidence="5 6">
    <name type="scientific">Streptomyces longisporoflavus</name>
    <dbReference type="NCBI Taxonomy" id="28044"/>
    <lineage>
        <taxon>Bacteria</taxon>
        <taxon>Bacillati</taxon>
        <taxon>Actinomycetota</taxon>
        <taxon>Actinomycetes</taxon>
        <taxon>Kitasatosporales</taxon>
        <taxon>Streptomycetaceae</taxon>
        <taxon>Streptomyces</taxon>
    </lineage>
</organism>
<evidence type="ECO:0000313" key="5">
    <source>
        <dbReference type="EMBL" id="MFH8547272.1"/>
    </source>
</evidence>
<feature type="domain" description="GAF" evidence="3">
    <location>
        <begin position="38"/>
        <end position="185"/>
    </location>
</feature>
<dbReference type="InterPro" id="IPR012074">
    <property type="entry name" value="GAF_ANTAR"/>
</dbReference>
<dbReference type="Gene3D" id="1.10.10.10">
    <property type="entry name" value="Winged helix-like DNA-binding domain superfamily/Winged helix DNA-binding domain"/>
    <property type="match status" value="1"/>
</dbReference>
<dbReference type="RefSeq" id="WP_397713265.1">
    <property type="nucleotide sequence ID" value="NZ_JBIRGN010000003.1"/>
</dbReference>
<keyword evidence="6" id="KW-1185">Reference proteome</keyword>
<dbReference type="SUPFAM" id="SSF55781">
    <property type="entry name" value="GAF domain-like"/>
    <property type="match status" value="1"/>
</dbReference>
<feature type="domain" description="ANTAR" evidence="4">
    <location>
        <begin position="195"/>
        <end position="250"/>
    </location>
</feature>
<proteinExistence type="predicted"/>
<keyword evidence="1" id="KW-0805">Transcription regulation</keyword>
<sequence>MTDERPFTDDQKDDEKEDVARYAAALQAAAQEPDPLRRPAVLCELCVHELDLSGSSITVSDGSDRVRATWWSSDPVAGRLAETQYNLGDGPCRTALTLNAPVLVADLARGPDARRWPVFAQQAVELGVRAVYSLPLGSAASVIGTLDLYSKRPGLLSERSLRFGLLIADAITLALIEAHVQSREPQHEPPGHRDLTSWLEGAEVDHTEIHQATGVIMYTLELDAQQALARLRAHAFSQGQSLGQVARDVILRRVVLDE</sequence>
<dbReference type="PIRSF" id="PIRSF036625">
    <property type="entry name" value="GAF_ANTAR"/>
    <property type="match status" value="1"/>
</dbReference>
<protein>
    <submittedName>
        <fullName evidence="5">GAF and ANTAR domain-containing protein</fullName>
    </submittedName>
</protein>
<dbReference type="InterPro" id="IPR036388">
    <property type="entry name" value="WH-like_DNA-bd_sf"/>
</dbReference>
<accession>A0ABW7QQK7</accession>
<evidence type="ECO:0000259" key="3">
    <source>
        <dbReference type="SMART" id="SM00065"/>
    </source>
</evidence>
<dbReference type="InterPro" id="IPR029016">
    <property type="entry name" value="GAF-like_dom_sf"/>
</dbReference>
<dbReference type="SMART" id="SM00065">
    <property type="entry name" value="GAF"/>
    <property type="match status" value="1"/>
</dbReference>
<dbReference type="InterPro" id="IPR003018">
    <property type="entry name" value="GAF"/>
</dbReference>
<evidence type="ECO:0000313" key="6">
    <source>
        <dbReference type="Proteomes" id="UP001610818"/>
    </source>
</evidence>
<evidence type="ECO:0000256" key="2">
    <source>
        <dbReference type="ARBA" id="ARBA00023163"/>
    </source>
</evidence>
<name>A0ABW7QQK7_9ACTN</name>
<evidence type="ECO:0000256" key="1">
    <source>
        <dbReference type="ARBA" id="ARBA00023015"/>
    </source>
</evidence>
<dbReference type="Pfam" id="PF03861">
    <property type="entry name" value="ANTAR"/>
    <property type="match status" value="1"/>
</dbReference>
<dbReference type="Pfam" id="PF13185">
    <property type="entry name" value="GAF_2"/>
    <property type="match status" value="1"/>
</dbReference>
<evidence type="ECO:0000259" key="4">
    <source>
        <dbReference type="SMART" id="SM01012"/>
    </source>
</evidence>
<dbReference type="InterPro" id="IPR005561">
    <property type="entry name" value="ANTAR"/>
</dbReference>
<comment type="caution">
    <text evidence="5">The sequence shown here is derived from an EMBL/GenBank/DDBJ whole genome shotgun (WGS) entry which is preliminary data.</text>
</comment>
<dbReference type="SMART" id="SM01012">
    <property type="entry name" value="ANTAR"/>
    <property type="match status" value="1"/>
</dbReference>
<keyword evidence="2" id="KW-0804">Transcription</keyword>
<gene>
    <name evidence="5" type="ORF">ACH4F9_19915</name>
</gene>